<proteinExistence type="predicted"/>
<dbReference type="RefSeq" id="WP_390231910.1">
    <property type="nucleotide sequence ID" value="NZ_JBHSCN010000021.1"/>
</dbReference>
<dbReference type="InterPro" id="IPR029065">
    <property type="entry name" value="Enolase_C-like"/>
</dbReference>
<dbReference type="SFLD" id="SFLDG00179">
    <property type="entry name" value="mandelate_racemase"/>
    <property type="match status" value="1"/>
</dbReference>
<keyword evidence="6" id="KW-1185">Reference proteome</keyword>
<dbReference type="SMART" id="SM00922">
    <property type="entry name" value="MR_MLE"/>
    <property type="match status" value="1"/>
</dbReference>
<dbReference type="PANTHER" id="PTHR13794">
    <property type="entry name" value="ENOLASE SUPERFAMILY, MANDELATE RACEMASE"/>
    <property type="match status" value="1"/>
</dbReference>
<comment type="caution">
    <text evidence="5">The sequence shown here is derived from an EMBL/GenBank/DDBJ whole genome shotgun (WGS) entry which is preliminary data.</text>
</comment>
<gene>
    <name evidence="5" type="ORF">ACFOYW_17295</name>
</gene>
<dbReference type="InterPro" id="IPR018110">
    <property type="entry name" value="Mandel_Rmase/mucon_lact_enz_CS"/>
</dbReference>
<evidence type="ECO:0000256" key="2">
    <source>
        <dbReference type="ARBA" id="ARBA00022723"/>
    </source>
</evidence>
<dbReference type="InterPro" id="IPR013342">
    <property type="entry name" value="Mandelate_racemase_C"/>
</dbReference>
<dbReference type="Gene3D" id="3.30.390.10">
    <property type="entry name" value="Enolase-like, N-terminal domain"/>
    <property type="match status" value="1"/>
</dbReference>
<evidence type="ECO:0000313" key="6">
    <source>
        <dbReference type="Proteomes" id="UP001595900"/>
    </source>
</evidence>
<keyword evidence="3" id="KW-0460">Magnesium</keyword>
<dbReference type="InterPro" id="IPR013341">
    <property type="entry name" value="Mandelate_racemase_N_dom"/>
</dbReference>
<dbReference type="InterPro" id="IPR029017">
    <property type="entry name" value="Enolase-like_N"/>
</dbReference>
<dbReference type="EMBL" id="JBHSCN010000021">
    <property type="protein sequence ID" value="MFC4245126.1"/>
    <property type="molecule type" value="Genomic_DNA"/>
</dbReference>
<dbReference type="Proteomes" id="UP001595900">
    <property type="component" value="Unassembled WGS sequence"/>
</dbReference>
<dbReference type="SUPFAM" id="SSF54826">
    <property type="entry name" value="Enolase N-terminal domain-like"/>
    <property type="match status" value="1"/>
</dbReference>
<comment type="cofactor">
    <cofactor evidence="1">
        <name>Mg(2+)</name>
        <dbReference type="ChEBI" id="CHEBI:18420"/>
    </cofactor>
</comment>
<accession>A0ABV8Q9R5</accession>
<evidence type="ECO:0000259" key="4">
    <source>
        <dbReference type="SMART" id="SM00922"/>
    </source>
</evidence>
<organism evidence="5 6">
    <name type="scientific">Gryllotalpicola reticulitermitis</name>
    <dbReference type="NCBI Taxonomy" id="1184153"/>
    <lineage>
        <taxon>Bacteria</taxon>
        <taxon>Bacillati</taxon>
        <taxon>Actinomycetota</taxon>
        <taxon>Actinomycetes</taxon>
        <taxon>Micrococcales</taxon>
        <taxon>Microbacteriaceae</taxon>
        <taxon>Gryllotalpicola</taxon>
    </lineage>
</organism>
<dbReference type="InterPro" id="IPR036849">
    <property type="entry name" value="Enolase-like_C_sf"/>
</dbReference>
<evidence type="ECO:0000256" key="3">
    <source>
        <dbReference type="ARBA" id="ARBA00022842"/>
    </source>
</evidence>
<evidence type="ECO:0000313" key="5">
    <source>
        <dbReference type="EMBL" id="MFC4245126.1"/>
    </source>
</evidence>
<dbReference type="PANTHER" id="PTHR13794:SF58">
    <property type="entry name" value="MITOCHONDRIAL ENOLASE SUPERFAMILY MEMBER 1"/>
    <property type="match status" value="1"/>
</dbReference>
<keyword evidence="2" id="KW-0479">Metal-binding</keyword>
<dbReference type="InterPro" id="IPR046945">
    <property type="entry name" value="RHMD-like"/>
</dbReference>
<dbReference type="PROSITE" id="PS00908">
    <property type="entry name" value="MR_MLE_1"/>
    <property type="match status" value="1"/>
</dbReference>
<sequence length="364" mass="39192">MVASAAIDRIETNVYRVPTDLPEADGTAEWAETTIVVATVAAGSTEGLGYSYCEAGAADVIEHMLAPLVRGRRPEELPAIRAVLEHKVRNTGRDGLVACALSAMDVALWDLRARLLDVPLLALLGRASPSARAYGSGGFTTYDDSTMAQQLRGWVAAGMTAAKIKIGESRGGAESRDLHRVRLAREAIGPSVELFVDANGGYTPSQARRMERALQEFGVRWFEEPVSSDMPEELADIRSSSRMDIAAGEYCWRVQDAARLLEARAVDCLQLDVTRCGGFTGWLQGAAVAAAHGVEISAHCAPQLSAHAVCASPNARHLEYFHDHARIEPLLFDGTLHVRSGALVPHDLPGHGLSVSDRAEEFRT</sequence>
<dbReference type="SFLD" id="SFLDS00001">
    <property type="entry name" value="Enolase"/>
    <property type="match status" value="1"/>
</dbReference>
<name>A0ABV8Q9R5_9MICO</name>
<reference evidence="6" key="1">
    <citation type="journal article" date="2019" name="Int. J. Syst. Evol. Microbiol.">
        <title>The Global Catalogue of Microorganisms (GCM) 10K type strain sequencing project: providing services to taxonomists for standard genome sequencing and annotation.</title>
        <authorList>
            <consortium name="The Broad Institute Genomics Platform"/>
            <consortium name="The Broad Institute Genome Sequencing Center for Infectious Disease"/>
            <person name="Wu L."/>
            <person name="Ma J."/>
        </authorList>
    </citation>
    <scope>NUCLEOTIDE SEQUENCE [LARGE SCALE GENOMIC DNA]</scope>
    <source>
        <strain evidence="6">CGMCC 1.10363</strain>
    </source>
</reference>
<dbReference type="Pfam" id="PF13378">
    <property type="entry name" value="MR_MLE_C"/>
    <property type="match status" value="1"/>
</dbReference>
<evidence type="ECO:0000256" key="1">
    <source>
        <dbReference type="ARBA" id="ARBA00001946"/>
    </source>
</evidence>
<dbReference type="SUPFAM" id="SSF51604">
    <property type="entry name" value="Enolase C-terminal domain-like"/>
    <property type="match status" value="1"/>
</dbReference>
<feature type="domain" description="Mandelate racemase/muconate lactonizing enzyme C-terminal" evidence="4">
    <location>
        <begin position="144"/>
        <end position="244"/>
    </location>
</feature>
<dbReference type="Gene3D" id="3.20.20.120">
    <property type="entry name" value="Enolase-like C-terminal domain"/>
    <property type="match status" value="1"/>
</dbReference>
<protein>
    <submittedName>
        <fullName evidence="5">Enolase C-terminal domain-like protein</fullName>
    </submittedName>
</protein>
<dbReference type="Pfam" id="PF02746">
    <property type="entry name" value="MR_MLE_N"/>
    <property type="match status" value="1"/>
</dbReference>